<dbReference type="Proteomes" id="UP000721954">
    <property type="component" value="Unassembled WGS sequence"/>
</dbReference>
<feature type="compositionally biased region" description="Basic and acidic residues" evidence="1">
    <location>
        <begin position="194"/>
        <end position="215"/>
    </location>
</feature>
<feature type="compositionally biased region" description="Basic and acidic residues" evidence="1">
    <location>
        <begin position="164"/>
        <end position="186"/>
    </location>
</feature>
<evidence type="ECO:0000256" key="1">
    <source>
        <dbReference type="SAM" id="MobiDB-lite"/>
    </source>
</evidence>
<dbReference type="RefSeq" id="WP_209210801.1">
    <property type="nucleotide sequence ID" value="NZ_JAFFZM010000006.1"/>
</dbReference>
<evidence type="ECO:0000313" key="2">
    <source>
        <dbReference type="EMBL" id="MBO8199043.1"/>
    </source>
</evidence>
<proteinExistence type="predicted"/>
<protein>
    <recommendedName>
        <fullName evidence="4">DNA primase</fullName>
    </recommendedName>
</protein>
<name>A0ABS3XUP6_9ACTN</name>
<feature type="compositionally biased region" description="Basic and acidic residues" evidence="1">
    <location>
        <begin position="115"/>
        <end position="151"/>
    </location>
</feature>
<gene>
    <name evidence="2" type="ORF">JW613_12090</name>
</gene>
<evidence type="ECO:0000313" key="3">
    <source>
        <dbReference type="Proteomes" id="UP000721954"/>
    </source>
</evidence>
<organism evidence="2 3">
    <name type="scientific">Streptomyces smyrnaeus</name>
    <dbReference type="NCBI Taxonomy" id="1387713"/>
    <lineage>
        <taxon>Bacteria</taxon>
        <taxon>Bacillati</taxon>
        <taxon>Actinomycetota</taxon>
        <taxon>Actinomycetes</taxon>
        <taxon>Kitasatosporales</taxon>
        <taxon>Streptomycetaceae</taxon>
        <taxon>Streptomyces</taxon>
    </lineage>
</organism>
<feature type="region of interest" description="Disordered" evidence="1">
    <location>
        <begin position="100"/>
        <end position="215"/>
    </location>
</feature>
<accession>A0ABS3XUP6</accession>
<evidence type="ECO:0008006" key="4">
    <source>
        <dbReference type="Google" id="ProtNLM"/>
    </source>
</evidence>
<dbReference type="EMBL" id="JAFFZM010000006">
    <property type="protein sequence ID" value="MBO8199043.1"/>
    <property type="molecule type" value="Genomic_DNA"/>
</dbReference>
<keyword evidence="3" id="KW-1185">Reference proteome</keyword>
<dbReference type="GeneID" id="96259354"/>
<sequence>MTDSYKAAVLAAVAGGYFLGRTRKAKLALTVGSVVAGRRLGLDPQELLRQGIQKLAETPQFEELTDQVKHQLVAAARTAVSSTANRRLESLADALRDRRDRLGGEDGQGQDQDQDDGRNRDEDEGRDDGRNRGQNEDRNRDRDGEEAEKGGGGRRSSSGGDASSGRRKEKPSSDRPRKRASSDRPARGAPSGDTGRRSSSDGSREKSADRSERRR</sequence>
<reference evidence="2 3" key="1">
    <citation type="submission" date="2021-02" db="EMBL/GenBank/DDBJ databases">
        <title>Streptomyces spirodelae sp. nov., isolated from duckweed.</title>
        <authorList>
            <person name="Saimee Y."/>
            <person name="Duangmal K."/>
        </authorList>
    </citation>
    <scope>NUCLEOTIDE SEQUENCE [LARGE SCALE GENOMIC DNA]</scope>
    <source>
        <strain evidence="2 3">DSM 42105</strain>
    </source>
</reference>
<comment type="caution">
    <text evidence="2">The sequence shown here is derived from an EMBL/GenBank/DDBJ whole genome shotgun (WGS) entry which is preliminary data.</text>
</comment>